<dbReference type="FunFam" id="2.60.40.10:FF:000033">
    <property type="entry name" value="Killer cell immunoglobulin-like receptor"/>
    <property type="match status" value="3"/>
</dbReference>
<keyword evidence="1 7" id="KW-0732">Signal</keyword>
<dbReference type="InterPro" id="IPR016332">
    <property type="entry name" value="A1B_glyco/leuk_Ig-like_rcpt"/>
</dbReference>
<dbReference type="InterPro" id="IPR003599">
    <property type="entry name" value="Ig_sub"/>
</dbReference>
<evidence type="ECO:0000256" key="4">
    <source>
        <dbReference type="ARBA" id="ARBA00023180"/>
    </source>
</evidence>
<keyword evidence="3 6" id="KW-1015">Disulfide bond</keyword>
<dbReference type="InterPro" id="IPR050412">
    <property type="entry name" value="Ig-like_Receptors_ImmuneReg"/>
</dbReference>
<dbReference type="PROSITE" id="PS50835">
    <property type="entry name" value="IG_LIKE"/>
    <property type="match status" value="1"/>
</dbReference>
<keyword evidence="5" id="KW-0393">Immunoglobulin domain</keyword>
<dbReference type="Ensembl" id="ENSCCNT00000020625.1">
    <property type="protein sequence ID" value="ENSCCNP00000015795.1"/>
    <property type="gene ID" value="ENSCCNG00000016178.1"/>
</dbReference>
<reference evidence="9" key="1">
    <citation type="submission" date="2023-09" db="UniProtKB">
        <authorList>
            <consortium name="Ensembl"/>
        </authorList>
    </citation>
    <scope>IDENTIFICATION</scope>
</reference>
<feature type="disulfide bond" evidence="6">
    <location>
        <begin position="140"/>
        <end position="183"/>
    </location>
</feature>
<dbReference type="FunFam" id="2.60.40.10:FF:000049">
    <property type="entry name" value="Leukocyte immunoglobulin-like receptor subfamily B member 1"/>
    <property type="match status" value="1"/>
</dbReference>
<evidence type="ECO:0000256" key="5">
    <source>
        <dbReference type="ARBA" id="ARBA00023319"/>
    </source>
</evidence>
<sequence length="519" mass="55877">MSALVALLLLWGEVFKTLGAPGMGQEGLWADSKSLLEPWADMTLTCQARLETLDFQLFKDGVVQKLVHLDIPDMEYQFPLGAVTNDNRGLYRCRSGLSSGTWTELSNLLEVTGTETLPPPLLSVEPVSWIIPGLNVTLLCHGGLRGVSFLLRREGDDEFLEVAETRKEGVASFPVHQAGNYSCSYQTHAAGGPSEPSATVTIEEVAVLPPPVLTSWGQYPKILGPGNRVGLICVAPLGGAEFGLWRLEGSVHKELQVPMSSTSPDRVFFDLDTEALGDGGPFICRYRLRGKDTVWSEDSEPTELVRSDESLPAPVLTAEPAGPRIAPGSLVELRCAAPGGGKRFALQREDPGGRRLLAVRRPGRPHAVFQLRDVSAADSANYSCVYVDLAPPFAGSAPSAPVELRVDGPPPQPQLRALWTRPVRAGRDAFLRCEGRVPDVVFELLRGAEAEPVVTLSAARDSQSADLALTFVGPQHTGNYSCRYRAQWPADFVSEPSDPVELLVAGEGLRPALAGLCTG</sequence>
<feature type="domain" description="Ig-like" evidence="8">
    <location>
        <begin position="314"/>
        <end position="403"/>
    </location>
</feature>
<feature type="chain" id="PRO_5034999065" description="Ig-like domain-containing protein" evidence="7">
    <location>
        <begin position="20"/>
        <end position="519"/>
    </location>
</feature>
<dbReference type="InterPro" id="IPR013783">
    <property type="entry name" value="Ig-like_fold"/>
</dbReference>
<gene>
    <name evidence="9" type="primary">A1bg</name>
</gene>
<dbReference type="PANTHER" id="PTHR11738">
    <property type="entry name" value="MHC CLASS I NK CELL RECEPTOR"/>
    <property type="match status" value="1"/>
</dbReference>
<dbReference type="SUPFAM" id="SSF48726">
    <property type="entry name" value="Immunoglobulin"/>
    <property type="match status" value="5"/>
</dbReference>
<keyword evidence="4" id="KW-0325">Glycoprotein</keyword>
<organism evidence="9">
    <name type="scientific">Castor canadensis</name>
    <name type="common">American beaver</name>
    <dbReference type="NCBI Taxonomy" id="51338"/>
    <lineage>
        <taxon>Eukaryota</taxon>
        <taxon>Metazoa</taxon>
        <taxon>Chordata</taxon>
        <taxon>Craniata</taxon>
        <taxon>Vertebrata</taxon>
        <taxon>Euteleostomi</taxon>
        <taxon>Mammalia</taxon>
        <taxon>Eutheria</taxon>
        <taxon>Euarchontoglires</taxon>
        <taxon>Glires</taxon>
        <taxon>Rodentia</taxon>
        <taxon>Castorimorpha</taxon>
        <taxon>Castoridae</taxon>
        <taxon>Castor</taxon>
    </lineage>
</organism>
<evidence type="ECO:0000256" key="2">
    <source>
        <dbReference type="ARBA" id="ARBA00022737"/>
    </source>
</evidence>
<evidence type="ECO:0000313" key="9">
    <source>
        <dbReference type="Ensembl" id="ENSCCNP00000015795.1"/>
    </source>
</evidence>
<dbReference type="PANTHER" id="PTHR11738:SF184">
    <property type="entry name" value="ALPHA-1B-GLYCOPROTEIN"/>
    <property type="match status" value="1"/>
</dbReference>
<keyword evidence="2" id="KW-0677">Repeat</keyword>
<feature type="signal peptide" evidence="7">
    <location>
        <begin position="1"/>
        <end position="19"/>
    </location>
</feature>
<dbReference type="AlphaFoldDB" id="A0A8C0WVP2"/>
<dbReference type="InterPro" id="IPR007110">
    <property type="entry name" value="Ig-like_dom"/>
</dbReference>
<dbReference type="Gene3D" id="2.60.40.10">
    <property type="entry name" value="Immunoglobulins"/>
    <property type="match status" value="5"/>
</dbReference>
<evidence type="ECO:0000256" key="3">
    <source>
        <dbReference type="ARBA" id="ARBA00023157"/>
    </source>
</evidence>
<feature type="disulfide bond" evidence="6">
    <location>
        <begin position="46"/>
        <end position="93"/>
    </location>
</feature>
<dbReference type="InterPro" id="IPR036179">
    <property type="entry name" value="Ig-like_dom_sf"/>
</dbReference>
<protein>
    <recommendedName>
        <fullName evidence="8">Ig-like domain-containing protein</fullName>
    </recommendedName>
</protein>
<evidence type="ECO:0000256" key="1">
    <source>
        <dbReference type="ARBA" id="ARBA00022729"/>
    </source>
</evidence>
<evidence type="ECO:0000259" key="8">
    <source>
        <dbReference type="PROSITE" id="PS50835"/>
    </source>
</evidence>
<evidence type="ECO:0000256" key="7">
    <source>
        <dbReference type="SAM" id="SignalP"/>
    </source>
</evidence>
<name>A0A8C0WVP2_CASCN</name>
<dbReference type="GO" id="GO:0002764">
    <property type="term" value="P:immune response-regulating signaling pathway"/>
    <property type="evidence" value="ECO:0007669"/>
    <property type="project" value="TreeGrafter"/>
</dbReference>
<dbReference type="PIRSF" id="PIRSF001979">
    <property type="entry name" value="Alpha_1B_glycoprot_prd"/>
    <property type="match status" value="1"/>
</dbReference>
<accession>A0A8C0WVP2</accession>
<dbReference type="SMART" id="SM00409">
    <property type="entry name" value="IG"/>
    <property type="match status" value="2"/>
</dbReference>
<evidence type="ECO:0000256" key="6">
    <source>
        <dbReference type="PIRSR" id="PIRSR001979-1"/>
    </source>
</evidence>
<proteinExistence type="predicted"/>